<organism evidence="1">
    <name type="scientific">Trichophyton rubrum CBS 288.86</name>
    <dbReference type="NCBI Taxonomy" id="1215330"/>
    <lineage>
        <taxon>Eukaryota</taxon>
        <taxon>Fungi</taxon>
        <taxon>Dikarya</taxon>
        <taxon>Ascomycota</taxon>
        <taxon>Pezizomycotina</taxon>
        <taxon>Eurotiomycetes</taxon>
        <taxon>Eurotiomycetidae</taxon>
        <taxon>Onygenales</taxon>
        <taxon>Arthrodermataceae</taxon>
        <taxon>Trichophyton</taxon>
    </lineage>
</organism>
<accession>A0A022VRI9</accession>
<evidence type="ECO:0000313" key="1">
    <source>
        <dbReference type="EMBL" id="EZF48645.1"/>
    </source>
</evidence>
<protein>
    <submittedName>
        <fullName evidence="1">Uncharacterized protein</fullName>
    </submittedName>
</protein>
<name>A0A022VRI9_TRIRU</name>
<proteinExistence type="predicted"/>
<sequence length="107" mass="11823">MEDKRQKTKPKEKQTGELVSLGKWFVGGYLSPNGQCCSLKSCSAQRRHAVIRGQLIQRLLEAGSQAAVPVPEVGQSLKRPLMADGSRRAVSNATGQEKFIIEHDLKY</sequence>
<dbReference type="AlphaFoldDB" id="A0A022VRI9"/>
<reference evidence="1" key="1">
    <citation type="submission" date="2014-02" db="EMBL/GenBank/DDBJ databases">
        <title>The Genome Sequence of Trichophyton rubrum (morphotype fischeri) CBS 288.86.</title>
        <authorList>
            <consortium name="The Broad Institute Genomics Platform"/>
            <person name="Cuomo C.A."/>
            <person name="White T.C."/>
            <person name="Graser Y."/>
            <person name="Martinez-Rossi N."/>
            <person name="Heitman J."/>
            <person name="Young S.K."/>
            <person name="Zeng Q."/>
            <person name="Gargeya S."/>
            <person name="Abouelleil A."/>
            <person name="Alvarado L."/>
            <person name="Chapman S.B."/>
            <person name="Gainer-Dewar J."/>
            <person name="Goldberg J."/>
            <person name="Griggs A."/>
            <person name="Gujja S."/>
            <person name="Hansen M."/>
            <person name="Howarth C."/>
            <person name="Imamovic A."/>
            <person name="Larimer J."/>
            <person name="Martinez D."/>
            <person name="Murphy C."/>
            <person name="Pearson M.D."/>
            <person name="Persinoti G."/>
            <person name="Poon T."/>
            <person name="Priest M."/>
            <person name="Roberts A.D."/>
            <person name="Saif S."/>
            <person name="Shea T.D."/>
            <person name="Sykes S.N."/>
            <person name="Wortman J."/>
            <person name="Nusbaum C."/>
            <person name="Birren B."/>
        </authorList>
    </citation>
    <scope>NUCLEOTIDE SEQUENCE [LARGE SCALE GENOMIC DNA]</scope>
    <source>
        <strain evidence="1">CBS 288.86</strain>
    </source>
</reference>
<dbReference type="Proteomes" id="UP000023758">
    <property type="component" value="Unassembled WGS sequence"/>
</dbReference>
<dbReference type="EMBL" id="KK207923">
    <property type="protein sequence ID" value="EZF48645.1"/>
    <property type="molecule type" value="Genomic_DNA"/>
</dbReference>
<gene>
    <name evidence="1" type="ORF">H103_07745</name>
</gene>
<dbReference type="HOGENOM" id="CLU_2211855_0_0_1"/>